<dbReference type="AlphaFoldDB" id="A0AAD8PPN4"/>
<dbReference type="EMBL" id="JAHLJV010000092">
    <property type="protein sequence ID" value="KAK1573454.1"/>
    <property type="molecule type" value="Genomic_DNA"/>
</dbReference>
<protein>
    <submittedName>
        <fullName evidence="2">Uncharacterized protein</fullName>
    </submittedName>
</protein>
<gene>
    <name evidence="2" type="ORF">LY79DRAFT_568588</name>
</gene>
<proteinExistence type="predicted"/>
<evidence type="ECO:0000256" key="1">
    <source>
        <dbReference type="SAM" id="MobiDB-lite"/>
    </source>
</evidence>
<comment type="caution">
    <text evidence="2">The sequence shown here is derived from an EMBL/GenBank/DDBJ whole genome shotgun (WGS) entry which is preliminary data.</text>
</comment>
<keyword evidence="3" id="KW-1185">Reference proteome</keyword>
<evidence type="ECO:0000313" key="2">
    <source>
        <dbReference type="EMBL" id="KAK1573454.1"/>
    </source>
</evidence>
<organism evidence="2 3">
    <name type="scientific">Colletotrichum navitas</name>
    <dbReference type="NCBI Taxonomy" id="681940"/>
    <lineage>
        <taxon>Eukaryota</taxon>
        <taxon>Fungi</taxon>
        <taxon>Dikarya</taxon>
        <taxon>Ascomycota</taxon>
        <taxon>Pezizomycotina</taxon>
        <taxon>Sordariomycetes</taxon>
        <taxon>Hypocreomycetidae</taxon>
        <taxon>Glomerellales</taxon>
        <taxon>Glomerellaceae</taxon>
        <taxon>Colletotrichum</taxon>
        <taxon>Colletotrichum graminicola species complex</taxon>
    </lineage>
</organism>
<reference evidence="2" key="1">
    <citation type="submission" date="2021-06" db="EMBL/GenBank/DDBJ databases">
        <title>Comparative genomics, transcriptomics and evolutionary studies reveal genomic signatures of adaptation to plant cell wall in hemibiotrophic fungi.</title>
        <authorList>
            <consortium name="DOE Joint Genome Institute"/>
            <person name="Baroncelli R."/>
            <person name="Diaz J.F."/>
            <person name="Benocci T."/>
            <person name="Peng M."/>
            <person name="Battaglia E."/>
            <person name="Haridas S."/>
            <person name="Andreopoulos W."/>
            <person name="Labutti K."/>
            <person name="Pangilinan J."/>
            <person name="Floch G.L."/>
            <person name="Makela M.R."/>
            <person name="Henrissat B."/>
            <person name="Grigoriev I.V."/>
            <person name="Crouch J.A."/>
            <person name="De Vries R.P."/>
            <person name="Sukno S.A."/>
            <person name="Thon M.R."/>
        </authorList>
    </citation>
    <scope>NUCLEOTIDE SEQUENCE</scope>
    <source>
        <strain evidence="2">CBS 125086</strain>
    </source>
</reference>
<name>A0AAD8PPN4_9PEZI</name>
<dbReference type="RefSeq" id="XP_060409076.1">
    <property type="nucleotide sequence ID" value="XM_060558975.1"/>
</dbReference>
<accession>A0AAD8PPN4</accession>
<evidence type="ECO:0000313" key="3">
    <source>
        <dbReference type="Proteomes" id="UP001230504"/>
    </source>
</evidence>
<dbReference type="GeneID" id="85443215"/>
<dbReference type="Proteomes" id="UP001230504">
    <property type="component" value="Unassembled WGS sequence"/>
</dbReference>
<feature type="region of interest" description="Disordered" evidence="1">
    <location>
        <begin position="123"/>
        <end position="142"/>
    </location>
</feature>
<sequence length="142" mass="16052">MSVSETLPCHVRPEFVLVRHPMDLQWRSQFGRPNTGSHICLLAKLAAFPSDVITEPRTSEHPPFAYFADGSGICLFDWTVGLTQVQPSGKMQLLLVSSCGFQTNNWPTLQWLASLRDTPEKTYQFPTPPRVLTDEDYQGRKS</sequence>